<dbReference type="Gene3D" id="2.40.10.10">
    <property type="entry name" value="Trypsin-like serine proteases"/>
    <property type="match status" value="1"/>
</dbReference>
<feature type="signal peptide" evidence="7">
    <location>
        <begin position="1"/>
        <end position="19"/>
    </location>
</feature>
<evidence type="ECO:0000256" key="5">
    <source>
        <dbReference type="ARBA" id="ARBA00022825"/>
    </source>
</evidence>
<proteinExistence type="inferred from homology"/>
<dbReference type="AlphaFoldDB" id="A0A194QCZ1"/>
<reference evidence="9 10" key="1">
    <citation type="journal article" date="2015" name="Nat. Commun.">
        <title>Outbred genome sequencing and CRISPR/Cas9 gene editing in butterflies.</title>
        <authorList>
            <person name="Li X."/>
            <person name="Fan D."/>
            <person name="Zhang W."/>
            <person name="Liu G."/>
            <person name="Zhang L."/>
            <person name="Zhao L."/>
            <person name="Fang X."/>
            <person name="Chen L."/>
            <person name="Dong Y."/>
            <person name="Chen Y."/>
            <person name="Ding Y."/>
            <person name="Zhao R."/>
            <person name="Feng M."/>
            <person name="Zhu Y."/>
            <person name="Feng Y."/>
            <person name="Jiang X."/>
            <person name="Zhu D."/>
            <person name="Xiang H."/>
            <person name="Feng X."/>
            <person name="Li S."/>
            <person name="Wang J."/>
            <person name="Zhang G."/>
            <person name="Kronforst M.R."/>
            <person name="Wang W."/>
        </authorList>
    </citation>
    <scope>NUCLEOTIDE SEQUENCE [LARGE SCALE GENOMIC DNA]</scope>
    <source>
        <strain evidence="9">Ya'a_city_454_Px</strain>
        <tissue evidence="9">Whole body</tissue>
    </source>
</reference>
<gene>
    <name evidence="9" type="ORF">RR46_06488</name>
</gene>
<dbReference type="InterPro" id="IPR001314">
    <property type="entry name" value="Peptidase_S1A"/>
</dbReference>
<dbReference type="CDD" id="cd00190">
    <property type="entry name" value="Tryp_SPc"/>
    <property type="match status" value="1"/>
</dbReference>
<accession>A0A194QCZ1</accession>
<sequence>MKLVLLSLCCCLGALSALGAVIKPYEHPELNYHERIGFPLAEALKKAELASDFDGGRIISGSQAALGAYPYMAGLIMTMQNGRDSVGGGTLISNTRVLTAAHNLRFEPELVRHVTVVLGSVRIFSGGTRIVSNRMELHANYNPRNLHNDIAIITINRVNYSNNIRNIALASGSNTYAGVWAWAAGFGKTRDASAASPNLMHVRVQVITNDACRAAFSNSNSVIASTLCISGATGNICTGDSGGPLVANNRLIGVTSFGSGQCEARRPSGFARVSSFNSWIRARM</sequence>
<dbReference type="SUPFAM" id="SSF50494">
    <property type="entry name" value="Trypsin-like serine proteases"/>
    <property type="match status" value="1"/>
</dbReference>
<dbReference type="STRING" id="66420.A0A194QCZ1"/>
<protein>
    <submittedName>
        <fullName evidence="9">Collagenase</fullName>
    </submittedName>
</protein>
<dbReference type="PANTHER" id="PTHR24276:SF98">
    <property type="entry name" value="FI18310P1-RELATED"/>
    <property type="match status" value="1"/>
</dbReference>
<dbReference type="SMART" id="SM00020">
    <property type="entry name" value="Tryp_SPc"/>
    <property type="match status" value="1"/>
</dbReference>
<dbReference type="Proteomes" id="UP000053268">
    <property type="component" value="Unassembled WGS sequence"/>
</dbReference>
<keyword evidence="7" id="KW-0732">Signal</keyword>
<feature type="domain" description="Peptidase S1" evidence="8">
    <location>
        <begin position="58"/>
        <end position="284"/>
    </location>
</feature>
<keyword evidence="6" id="KW-1015">Disulfide bond</keyword>
<name>A0A194QCZ1_PAPXU</name>
<organism evidence="9 10">
    <name type="scientific">Papilio xuthus</name>
    <name type="common">Asian swallowtail butterfly</name>
    <dbReference type="NCBI Taxonomy" id="66420"/>
    <lineage>
        <taxon>Eukaryota</taxon>
        <taxon>Metazoa</taxon>
        <taxon>Ecdysozoa</taxon>
        <taxon>Arthropoda</taxon>
        <taxon>Hexapoda</taxon>
        <taxon>Insecta</taxon>
        <taxon>Pterygota</taxon>
        <taxon>Neoptera</taxon>
        <taxon>Endopterygota</taxon>
        <taxon>Lepidoptera</taxon>
        <taxon>Glossata</taxon>
        <taxon>Ditrysia</taxon>
        <taxon>Papilionoidea</taxon>
        <taxon>Papilionidae</taxon>
        <taxon>Papilioninae</taxon>
        <taxon>Papilio</taxon>
    </lineage>
</organism>
<evidence type="ECO:0000256" key="2">
    <source>
        <dbReference type="ARBA" id="ARBA00007664"/>
    </source>
</evidence>
<evidence type="ECO:0000256" key="6">
    <source>
        <dbReference type="ARBA" id="ARBA00023157"/>
    </source>
</evidence>
<dbReference type="InterPro" id="IPR033116">
    <property type="entry name" value="TRYPSIN_SER"/>
</dbReference>
<dbReference type="InterPro" id="IPR050430">
    <property type="entry name" value="Peptidase_S1"/>
</dbReference>
<evidence type="ECO:0000256" key="1">
    <source>
        <dbReference type="ARBA" id="ARBA00004239"/>
    </source>
</evidence>
<evidence type="ECO:0000256" key="3">
    <source>
        <dbReference type="ARBA" id="ARBA00022670"/>
    </source>
</evidence>
<dbReference type="InterPro" id="IPR001254">
    <property type="entry name" value="Trypsin_dom"/>
</dbReference>
<evidence type="ECO:0000259" key="8">
    <source>
        <dbReference type="PROSITE" id="PS50240"/>
    </source>
</evidence>
<dbReference type="InterPro" id="IPR043504">
    <property type="entry name" value="Peptidase_S1_PA_chymotrypsin"/>
</dbReference>
<dbReference type="InterPro" id="IPR009003">
    <property type="entry name" value="Peptidase_S1_PA"/>
</dbReference>
<keyword evidence="3" id="KW-0645">Protease</keyword>
<keyword evidence="10" id="KW-1185">Reference proteome</keyword>
<comment type="subcellular location">
    <subcellularLocation>
        <location evidence="1">Secreted</location>
        <location evidence="1">Extracellular space</location>
    </subcellularLocation>
</comment>
<evidence type="ECO:0000313" key="10">
    <source>
        <dbReference type="Proteomes" id="UP000053268"/>
    </source>
</evidence>
<evidence type="ECO:0000313" key="9">
    <source>
        <dbReference type="EMBL" id="KPJ03332.1"/>
    </source>
</evidence>
<dbReference type="EMBL" id="KQ459185">
    <property type="protein sequence ID" value="KPJ03332.1"/>
    <property type="molecule type" value="Genomic_DNA"/>
</dbReference>
<feature type="chain" id="PRO_5008264246" evidence="7">
    <location>
        <begin position="20"/>
        <end position="284"/>
    </location>
</feature>
<dbReference type="PROSITE" id="PS00135">
    <property type="entry name" value="TRYPSIN_SER"/>
    <property type="match status" value="1"/>
</dbReference>
<dbReference type="FunFam" id="2.40.10.10:FF:000036">
    <property type="entry name" value="Trypsin beta"/>
    <property type="match status" value="1"/>
</dbReference>
<evidence type="ECO:0000256" key="4">
    <source>
        <dbReference type="ARBA" id="ARBA00022801"/>
    </source>
</evidence>
<dbReference type="GO" id="GO:0005576">
    <property type="term" value="C:extracellular region"/>
    <property type="evidence" value="ECO:0007669"/>
    <property type="project" value="UniProtKB-SubCell"/>
</dbReference>
<dbReference type="PANTHER" id="PTHR24276">
    <property type="entry name" value="POLYSERASE-RELATED"/>
    <property type="match status" value="1"/>
</dbReference>
<dbReference type="GO" id="GO:0004252">
    <property type="term" value="F:serine-type endopeptidase activity"/>
    <property type="evidence" value="ECO:0007669"/>
    <property type="project" value="InterPro"/>
</dbReference>
<dbReference type="Pfam" id="PF00089">
    <property type="entry name" value="Trypsin"/>
    <property type="match status" value="1"/>
</dbReference>
<dbReference type="PROSITE" id="PS50240">
    <property type="entry name" value="TRYPSIN_DOM"/>
    <property type="match status" value="1"/>
</dbReference>
<dbReference type="GO" id="GO:0006508">
    <property type="term" value="P:proteolysis"/>
    <property type="evidence" value="ECO:0007669"/>
    <property type="project" value="UniProtKB-KW"/>
</dbReference>
<keyword evidence="4" id="KW-0378">Hydrolase</keyword>
<evidence type="ECO:0000256" key="7">
    <source>
        <dbReference type="SAM" id="SignalP"/>
    </source>
</evidence>
<dbReference type="PRINTS" id="PR00722">
    <property type="entry name" value="CHYMOTRYPSIN"/>
</dbReference>
<comment type="similarity">
    <text evidence="2">Belongs to the peptidase S1 family.</text>
</comment>
<keyword evidence="5" id="KW-0720">Serine protease</keyword>